<name>A0AA43QJT6_9LECA</name>
<comment type="caution">
    <text evidence="4">The sequence shown here is derived from an EMBL/GenBank/DDBJ whole genome shotgun (WGS) entry which is preliminary data.</text>
</comment>
<keyword evidence="1" id="KW-0521">NADP</keyword>
<evidence type="ECO:0000256" key="1">
    <source>
        <dbReference type="ARBA" id="ARBA00022857"/>
    </source>
</evidence>
<keyword evidence="2" id="KW-0560">Oxidoreductase</keyword>
<protein>
    <recommendedName>
        <fullName evidence="3">NmrA-like domain-containing protein</fullName>
    </recommendedName>
</protein>
<dbReference type="InterPro" id="IPR051609">
    <property type="entry name" value="NmrA/Isoflavone_reductase-like"/>
</dbReference>
<reference evidence="4" key="1">
    <citation type="journal article" date="2023" name="Genome Biol. Evol.">
        <title>First Whole Genome Sequence and Flow Cytometry Genome Size Data for the Lichen-Forming Fungus Ramalina farinacea (Ascomycota).</title>
        <authorList>
            <person name="Llewellyn T."/>
            <person name="Mian S."/>
            <person name="Hill R."/>
            <person name="Leitch I.J."/>
            <person name="Gaya E."/>
        </authorList>
    </citation>
    <scope>NUCLEOTIDE SEQUENCE</scope>
    <source>
        <strain evidence="4">LIQ254RAFAR</strain>
    </source>
</reference>
<dbReference type="PANTHER" id="PTHR47706:SF6">
    <property type="entry name" value="NMRA-LIKE FAMILY PROTEIN (AFU_ORTHOLOGUE AFUA_6G00280)"/>
    <property type="match status" value="1"/>
</dbReference>
<dbReference type="Gene3D" id="3.90.25.10">
    <property type="entry name" value="UDP-galactose 4-epimerase, domain 1"/>
    <property type="match status" value="1"/>
</dbReference>
<dbReference type="InterPro" id="IPR008030">
    <property type="entry name" value="NmrA-like"/>
</dbReference>
<dbReference type="EMBL" id="JAPUFD010000004">
    <property type="protein sequence ID" value="MDI1487057.1"/>
    <property type="molecule type" value="Genomic_DNA"/>
</dbReference>
<proteinExistence type="predicted"/>
<dbReference type="PANTHER" id="PTHR47706">
    <property type="entry name" value="NMRA-LIKE FAMILY PROTEIN"/>
    <property type="match status" value="1"/>
</dbReference>
<evidence type="ECO:0000259" key="3">
    <source>
        <dbReference type="Pfam" id="PF05368"/>
    </source>
</evidence>
<dbReference type="Pfam" id="PF05368">
    <property type="entry name" value="NmrA"/>
    <property type="match status" value="1"/>
</dbReference>
<dbReference type="AlphaFoldDB" id="A0AA43QJT6"/>
<dbReference type="InterPro" id="IPR036291">
    <property type="entry name" value="NAD(P)-bd_dom_sf"/>
</dbReference>
<gene>
    <name evidence="4" type="ORF">OHK93_006320</name>
</gene>
<evidence type="ECO:0000313" key="5">
    <source>
        <dbReference type="Proteomes" id="UP001161017"/>
    </source>
</evidence>
<dbReference type="GO" id="GO:0016491">
    <property type="term" value="F:oxidoreductase activity"/>
    <property type="evidence" value="ECO:0007669"/>
    <property type="project" value="UniProtKB-KW"/>
</dbReference>
<evidence type="ECO:0000313" key="4">
    <source>
        <dbReference type="EMBL" id="MDI1487057.1"/>
    </source>
</evidence>
<sequence>MPSILVLGAGELGLPVLTALARHPVHTASPSSTPITVLLRPSAITASASSEKKALTAHLRTDLRISLLPGDVAASTTSELAALFQPFDIVISCSGMTYPPGTQLKLAKAVFEANTARERKEAGRGIWYFPWQFGIDYDAIGRGSAQDLFNEQLDVRDLLRAQKEVRWTIVSTGMFMSFLFEEAFGVVSKDWSKVTALGSKENEITVTSVEDIGRMVAEMVMTDELEGERESGIVYTVGATGSLRGLAYGLMKVTGKEVLVEEVPLEVLKEELKEAEEGGNEAEVGLRKYRVVFAEGKGVSWPAESCWGRQRGMEMKGVRPWAEEHYSRR</sequence>
<feature type="domain" description="NmrA-like" evidence="3">
    <location>
        <begin position="4"/>
        <end position="272"/>
    </location>
</feature>
<dbReference type="Gene3D" id="3.40.50.720">
    <property type="entry name" value="NAD(P)-binding Rossmann-like Domain"/>
    <property type="match status" value="1"/>
</dbReference>
<keyword evidence="5" id="KW-1185">Reference proteome</keyword>
<dbReference type="InterPro" id="IPR045312">
    <property type="entry name" value="PCBER-like"/>
</dbReference>
<evidence type="ECO:0000256" key="2">
    <source>
        <dbReference type="ARBA" id="ARBA00023002"/>
    </source>
</evidence>
<accession>A0AA43QJT6</accession>
<organism evidence="4 5">
    <name type="scientific">Ramalina farinacea</name>
    <dbReference type="NCBI Taxonomy" id="258253"/>
    <lineage>
        <taxon>Eukaryota</taxon>
        <taxon>Fungi</taxon>
        <taxon>Dikarya</taxon>
        <taxon>Ascomycota</taxon>
        <taxon>Pezizomycotina</taxon>
        <taxon>Lecanoromycetes</taxon>
        <taxon>OSLEUM clade</taxon>
        <taxon>Lecanoromycetidae</taxon>
        <taxon>Lecanorales</taxon>
        <taxon>Lecanorineae</taxon>
        <taxon>Ramalinaceae</taxon>
        <taxon>Ramalina</taxon>
    </lineage>
</organism>
<dbReference type="SUPFAM" id="SSF51735">
    <property type="entry name" value="NAD(P)-binding Rossmann-fold domains"/>
    <property type="match status" value="1"/>
</dbReference>
<dbReference type="Proteomes" id="UP001161017">
    <property type="component" value="Unassembled WGS sequence"/>
</dbReference>
<dbReference type="CDD" id="cd05259">
    <property type="entry name" value="PCBER_SDR_a"/>
    <property type="match status" value="1"/>
</dbReference>